<feature type="region of interest" description="Disordered" evidence="1">
    <location>
        <begin position="1"/>
        <end position="24"/>
    </location>
</feature>
<organism evidence="2 3">
    <name type="scientific">Ceraceosorus guamensis</name>
    <dbReference type="NCBI Taxonomy" id="1522189"/>
    <lineage>
        <taxon>Eukaryota</taxon>
        <taxon>Fungi</taxon>
        <taxon>Dikarya</taxon>
        <taxon>Basidiomycota</taxon>
        <taxon>Ustilaginomycotina</taxon>
        <taxon>Exobasidiomycetes</taxon>
        <taxon>Ceraceosorales</taxon>
        <taxon>Ceraceosoraceae</taxon>
        <taxon>Ceraceosorus</taxon>
    </lineage>
</organism>
<reference evidence="2 3" key="1">
    <citation type="journal article" date="2018" name="Mol. Biol. Evol.">
        <title>Broad Genomic Sampling Reveals a Smut Pathogenic Ancestry of the Fungal Clade Ustilaginomycotina.</title>
        <authorList>
            <person name="Kijpornyongpan T."/>
            <person name="Mondo S.J."/>
            <person name="Barry K."/>
            <person name="Sandor L."/>
            <person name="Lee J."/>
            <person name="Lipzen A."/>
            <person name="Pangilinan J."/>
            <person name="LaButti K."/>
            <person name="Hainaut M."/>
            <person name="Henrissat B."/>
            <person name="Grigoriev I.V."/>
            <person name="Spatafora J.W."/>
            <person name="Aime M.C."/>
        </authorList>
    </citation>
    <scope>NUCLEOTIDE SEQUENCE [LARGE SCALE GENOMIC DNA]</scope>
    <source>
        <strain evidence="2 3">MCA 4658</strain>
    </source>
</reference>
<accession>A0A316W200</accession>
<dbReference type="EMBL" id="KZ819376">
    <property type="protein sequence ID" value="PWN42793.1"/>
    <property type="molecule type" value="Genomic_DNA"/>
</dbReference>
<evidence type="ECO:0000313" key="3">
    <source>
        <dbReference type="Proteomes" id="UP000245783"/>
    </source>
</evidence>
<proteinExistence type="predicted"/>
<dbReference type="RefSeq" id="XP_025369953.1">
    <property type="nucleotide sequence ID" value="XM_025510132.1"/>
</dbReference>
<dbReference type="GeneID" id="37032002"/>
<protein>
    <submittedName>
        <fullName evidence="2">Uncharacterized protein</fullName>
    </submittedName>
</protein>
<name>A0A316W200_9BASI</name>
<evidence type="ECO:0000256" key="1">
    <source>
        <dbReference type="SAM" id="MobiDB-lite"/>
    </source>
</evidence>
<dbReference type="InParanoid" id="A0A316W200"/>
<keyword evidence="3" id="KW-1185">Reference proteome</keyword>
<dbReference type="Proteomes" id="UP000245783">
    <property type="component" value="Unassembled WGS sequence"/>
</dbReference>
<gene>
    <name evidence="2" type="ORF">IE81DRAFT_115833</name>
</gene>
<sequence>MQSQRESTDRGFSRARGSDRGGDDRGSCIFTMLAHAQLLLLKVPHLSFVYSSFCAAAAAASSLLRVSFQSPKTGGREERDMLAPHMLHDPPYAMWIASASVSESHSCSSLQASLPRSSIYITSAT</sequence>
<dbReference type="AlphaFoldDB" id="A0A316W200"/>
<evidence type="ECO:0000313" key="2">
    <source>
        <dbReference type="EMBL" id="PWN42793.1"/>
    </source>
</evidence>